<dbReference type="CTD" id="20240335"/>
<accession>V4BF96</accession>
<keyword evidence="2" id="KW-1185">Reference proteome</keyword>
<evidence type="ECO:0000313" key="2">
    <source>
        <dbReference type="Proteomes" id="UP000030746"/>
    </source>
</evidence>
<dbReference type="Proteomes" id="UP000030746">
    <property type="component" value="Unassembled WGS sequence"/>
</dbReference>
<organism evidence="1 2">
    <name type="scientific">Lottia gigantea</name>
    <name type="common">Giant owl limpet</name>
    <dbReference type="NCBI Taxonomy" id="225164"/>
    <lineage>
        <taxon>Eukaryota</taxon>
        <taxon>Metazoa</taxon>
        <taxon>Spiralia</taxon>
        <taxon>Lophotrochozoa</taxon>
        <taxon>Mollusca</taxon>
        <taxon>Gastropoda</taxon>
        <taxon>Patellogastropoda</taxon>
        <taxon>Lottioidea</taxon>
        <taxon>Lottiidae</taxon>
        <taxon>Lottia</taxon>
    </lineage>
</organism>
<evidence type="ECO:0000313" key="1">
    <source>
        <dbReference type="EMBL" id="ESO87569.1"/>
    </source>
</evidence>
<protein>
    <submittedName>
        <fullName evidence="1">Uncharacterized protein</fullName>
    </submittedName>
</protein>
<name>V4BF96_LOTGI</name>
<dbReference type="EMBL" id="KB202883">
    <property type="protein sequence ID" value="ESO87569.1"/>
    <property type="molecule type" value="Genomic_DNA"/>
</dbReference>
<dbReference type="GeneID" id="20240335"/>
<dbReference type="HOGENOM" id="CLU_1995195_0_0_1"/>
<dbReference type="RefSeq" id="XP_009061762.1">
    <property type="nucleotide sequence ID" value="XM_009063514.1"/>
</dbReference>
<dbReference type="AlphaFoldDB" id="V4BF96"/>
<gene>
    <name evidence="1" type="ORF">LOTGIDRAFT_166449</name>
</gene>
<reference evidence="1 2" key="1">
    <citation type="journal article" date="2013" name="Nature">
        <title>Insights into bilaterian evolution from three spiralian genomes.</title>
        <authorList>
            <person name="Simakov O."/>
            <person name="Marletaz F."/>
            <person name="Cho S.J."/>
            <person name="Edsinger-Gonzales E."/>
            <person name="Havlak P."/>
            <person name="Hellsten U."/>
            <person name="Kuo D.H."/>
            <person name="Larsson T."/>
            <person name="Lv J."/>
            <person name="Arendt D."/>
            <person name="Savage R."/>
            <person name="Osoegawa K."/>
            <person name="de Jong P."/>
            <person name="Grimwood J."/>
            <person name="Chapman J.A."/>
            <person name="Shapiro H."/>
            <person name="Aerts A."/>
            <person name="Otillar R.P."/>
            <person name="Terry A.Y."/>
            <person name="Boore J.L."/>
            <person name="Grigoriev I.V."/>
            <person name="Lindberg D.R."/>
            <person name="Seaver E.C."/>
            <person name="Weisblat D.A."/>
            <person name="Putnam N.H."/>
            <person name="Rokhsar D.S."/>
        </authorList>
    </citation>
    <scope>NUCLEOTIDE SEQUENCE [LARGE SCALE GENOMIC DNA]</scope>
</reference>
<sequence>MQDSKERIQNIGCINCEFAIGHGTRRRQTGNKTKRPNAVEVLLKSIMVFIPNPLVVPVVRIQRSSSVELWRGDLSNSSPPPNVGGKVTQMAETKEVLETFISNFKGVIPSGWSLEDGAYVGNGKP</sequence>
<dbReference type="KEGG" id="lgi:LOTGIDRAFT_166449"/>
<proteinExistence type="predicted"/>